<dbReference type="Gene3D" id="3.30.1330.80">
    <property type="entry name" value="Hypothetical protein, similar to alpha- acetolactate decarboxylase, domain 2"/>
    <property type="match status" value="1"/>
</dbReference>
<organism evidence="5 6">
    <name type="scientific">Zingiber officinale</name>
    <name type="common">Ginger</name>
    <name type="synonym">Amomum zingiber</name>
    <dbReference type="NCBI Taxonomy" id="94328"/>
    <lineage>
        <taxon>Eukaryota</taxon>
        <taxon>Viridiplantae</taxon>
        <taxon>Streptophyta</taxon>
        <taxon>Embryophyta</taxon>
        <taxon>Tracheophyta</taxon>
        <taxon>Spermatophyta</taxon>
        <taxon>Magnoliopsida</taxon>
        <taxon>Liliopsida</taxon>
        <taxon>Zingiberales</taxon>
        <taxon>Zingiberaceae</taxon>
        <taxon>Zingiber</taxon>
    </lineage>
</organism>
<dbReference type="InterPro" id="IPR005175">
    <property type="entry name" value="PPC_dom"/>
</dbReference>
<sequence>MERNQSPLFNAKLVDHENGVRVYEPPGSASDTPAYQVVAGGGWSASATPPFQGVAGGSGGLSSGNSSGESFKRKRGRPRKYGPDGTPILAVSPLSRSPAPPTFSPATNMAATVAAEGAKKSRGRPRGSTNKRHIKSLGWFIVWKGLQVLHEVRCGFFLGSAMREIIWIYLILGLRLYSRMNIYLALDIAANAFLLVGSTGTGFMPHVIAVQTGEDVSAKIMEFSQQSRRAICVLSANGAIANASLRQISTSGGTVTYEGRFEVLSLSGSLLLSHSGGQQSRTGGLSVSLAGPDGHVIGGGVAGVLIAASPMQVIVGSFTSEGKKETGHSGAKDFEMLASLAESFSP</sequence>
<accession>A0A8J5FUH2</accession>
<gene>
    <name evidence="5" type="ORF">ZIOFF_043166</name>
</gene>
<dbReference type="PANTHER" id="PTHR31500">
    <property type="entry name" value="AT-HOOK MOTIF NUCLEAR-LOCALIZED PROTEIN 9"/>
    <property type="match status" value="1"/>
</dbReference>
<keyword evidence="6" id="KW-1185">Reference proteome</keyword>
<evidence type="ECO:0000313" key="5">
    <source>
        <dbReference type="EMBL" id="KAG6495363.1"/>
    </source>
</evidence>
<dbReference type="PANTHER" id="PTHR31500:SF57">
    <property type="entry name" value="AT-HOOK MOTIF NUCLEAR-LOCALIZED PROTEIN 10"/>
    <property type="match status" value="1"/>
</dbReference>
<dbReference type="CDD" id="cd11378">
    <property type="entry name" value="DUF296"/>
    <property type="match status" value="1"/>
</dbReference>
<dbReference type="GO" id="GO:0003680">
    <property type="term" value="F:minor groove of adenine-thymine-rich DNA binding"/>
    <property type="evidence" value="ECO:0007669"/>
    <property type="project" value="UniProtKB-UniRule"/>
</dbReference>
<dbReference type="SUPFAM" id="SSF117856">
    <property type="entry name" value="AF0104/ALDC/Ptd012-like"/>
    <property type="match status" value="1"/>
</dbReference>
<evidence type="ECO:0000313" key="6">
    <source>
        <dbReference type="Proteomes" id="UP000734854"/>
    </source>
</evidence>
<dbReference type="GO" id="GO:0005634">
    <property type="term" value="C:nucleus"/>
    <property type="evidence" value="ECO:0007669"/>
    <property type="project" value="UniProtKB-SubCell"/>
</dbReference>
<name>A0A8J5FUH2_ZINOF</name>
<dbReference type="AlphaFoldDB" id="A0A8J5FUH2"/>
<dbReference type="Pfam" id="PF03479">
    <property type="entry name" value="PCC"/>
    <property type="match status" value="1"/>
</dbReference>
<evidence type="ECO:0000256" key="1">
    <source>
        <dbReference type="ARBA" id="ARBA00003687"/>
    </source>
</evidence>
<evidence type="ECO:0000259" key="4">
    <source>
        <dbReference type="PROSITE" id="PS51742"/>
    </source>
</evidence>
<evidence type="ECO:0000256" key="2">
    <source>
        <dbReference type="RuleBase" id="RU367031"/>
    </source>
</evidence>
<comment type="caution">
    <text evidence="5">The sequence shown here is derived from an EMBL/GenBank/DDBJ whole genome shotgun (WGS) entry which is preliminary data.</text>
</comment>
<evidence type="ECO:0000256" key="3">
    <source>
        <dbReference type="SAM" id="MobiDB-lite"/>
    </source>
</evidence>
<dbReference type="InterPro" id="IPR039605">
    <property type="entry name" value="AHL"/>
</dbReference>
<feature type="domain" description="PPC" evidence="4">
    <location>
        <begin position="200"/>
        <end position="340"/>
    </location>
</feature>
<dbReference type="Proteomes" id="UP000734854">
    <property type="component" value="Unassembled WGS sequence"/>
</dbReference>
<proteinExistence type="predicted"/>
<dbReference type="EMBL" id="JACMSC010000012">
    <property type="protein sequence ID" value="KAG6495363.1"/>
    <property type="molecule type" value="Genomic_DNA"/>
</dbReference>
<dbReference type="PROSITE" id="PS51742">
    <property type="entry name" value="PPC"/>
    <property type="match status" value="1"/>
</dbReference>
<dbReference type="SMART" id="SM00384">
    <property type="entry name" value="AT_hook"/>
    <property type="match status" value="2"/>
</dbReference>
<keyword evidence="2" id="KW-0805">Transcription regulation</keyword>
<comment type="domain">
    <text evidence="2">The PPC domain mediates interactions between AHL proteins.</text>
</comment>
<comment type="subcellular location">
    <subcellularLocation>
        <location evidence="2">Nucleus</location>
    </subcellularLocation>
</comment>
<reference evidence="5 6" key="1">
    <citation type="submission" date="2020-08" db="EMBL/GenBank/DDBJ databases">
        <title>Plant Genome Project.</title>
        <authorList>
            <person name="Zhang R.-G."/>
        </authorList>
    </citation>
    <scope>NUCLEOTIDE SEQUENCE [LARGE SCALE GENOMIC DNA]</scope>
    <source>
        <tissue evidence="5">Rhizome</tissue>
    </source>
</reference>
<dbReference type="InterPro" id="IPR017956">
    <property type="entry name" value="AT_hook_DNA-bd_motif"/>
</dbReference>
<keyword evidence="2" id="KW-0238">DNA-binding</keyword>
<protein>
    <recommendedName>
        <fullName evidence="2">AT-hook motif nuclear-localized protein</fullName>
    </recommendedName>
</protein>
<feature type="region of interest" description="Disordered" evidence="3">
    <location>
        <begin position="40"/>
        <end position="93"/>
    </location>
</feature>
<comment type="function">
    <text evidence="1 2">Transcription factor that specifically binds AT-rich DNA sequences related to the nuclear matrix attachment regions (MARs).</text>
</comment>
<keyword evidence="2" id="KW-0804">Transcription</keyword>
<keyword evidence="2" id="KW-0539">Nucleus</keyword>